<organism evidence="2 3">
    <name type="scientific">Argiope bruennichi</name>
    <name type="common">Wasp spider</name>
    <name type="synonym">Aranea bruennichi</name>
    <dbReference type="NCBI Taxonomy" id="94029"/>
    <lineage>
        <taxon>Eukaryota</taxon>
        <taxon>Metazoa</taxon>
        <taxon>Ecdysozoa</taxon>
        <taxon>Arthropoda</taxon>
        <taxon>Chelicerata</taxon>
        <taxon>Arachnida</taxon>
        <taxon>Araneae</taxon>
        <taxon>Araneomorphae</taxon>
        <taxon>Entelegynae</taxon>
        <taxon>Araneoidea</taxon>
        <taxon>Araneidae</taxon>
        <taxon>Argiope</taxon>
    </lineage>
</organism>
<dbReference type="AlphaFoldDB" id="A0A8T0F6D8"/>
<protein>
    <submittedName>
        <fullName evidence="2">Uncharacterized protein</fullName>
    </submittedName>
</protein>
<proteinExistence type="predicted"/>
<comment type="caution">
    <text evidence="2">The sequence shown here is derived from an EMBL/GenBank/DDBJ whole genome shotgun (WGS) entry which is preliminary data.</text>
</comment>
<sequence>MQEARDEACGDFKWTSEHVEPSEEKPEPRHNFSYSIEYLLKKDPPSKPELNLTKDHNSVAEFHVEPKIFNGTTWSEGDFSTHTAFFTLVPQRLGYSFPRSTPTPQSKCVRNLTSVWCAAKLLASPPTLSHTPGNIQASSPSPVSRAAGPSRGRWICADIETPSTWRTWDPSTCSTIPGSEDSASRILALFLCTFHIKNTRLLKSNVKKI</sequence>
<feature type="region of interest" description="Disordered" evidence="1">
    <location>
        <begin position="129"/>
        <end position="149"/>
    </location>
</feature>
<reference evidence="2" key="2">
    <citation type="submission" date="2020-06" db="EMBL/GenBank/DDBJ databases">
        <authorList>
            <person name="Sheffer M."/>
        </authorList>
    </citation>
    <scope>NUCLEOTIDE SEQUENCE</scope>
</reference>
<name>A0A8T0F6D8_ARGBR</name>
<feature type="compositionally biased region" description="Polar residues" evidence="1">
    <location>
        <begin position="129"/>
        <end position="142"/>
    </location>
</feature>
<evidence type="ECO:0000313" key="2">
    <source>
        <dbReference type="EMBL" id="KAF8786717.1"/>
    </source>
</evidence>
<feature type="region of interest" description="Disordered" evidence="1">
    <location>
        <begin position="1"/>
        <end position="30"/>
    </location>
</feature>
<keyword evidence="3" id="KW-1185">Reference proteome</keyword>
<evidence type="ECO:0000256" key="1">
    <source>
        <dbReference type="SAM" id="MobiDB-lite"/>
    </source>
</evidence>
<accession>A0A8T0F6D8</accession>
<reference evidence="2" key="1">
    <citation type="journal article" date="2020" name="bioRxiv">
        <title>Chromosome-level reference genome of the European wasp spider Argiope bruennichi: a resource for studies on range expansion and evolutionary adaptation.</title>
        <authorList>
            <person name="Sheffer M.M."/>
            <person name="Hoppe A."/>
            <person name="Krehenwinkel H."/>
            <person name="Uhl G."/>
            <person name="Kuss A.W."/>
            <person name="Jensen L."/>
            <person name="Jensen C."/>
            <person name="Gillespie R.G."/>
            <person name="Hoff K.J."/>
            <person name="Prost S."/>
        </authorList>
    </citation>
    <scope>NUCLEOTIDE SEQUENCE</scope>
</reference>
<dbReference type="EMBL" id="JABXBU010000015">
    <property type="protein sequence ID" value="KAF8786717.1"/>
    <property type="molecule type" value="Genomic_DNA"/>
</dbReference>
<gene>
    <name evidence="2" type="ORF">HNY73_008398</name>
</gene>
<dbReference type="Proteomes" id="UP000807504">
    <property type="component" value="Unassembled WGS sequence"/>
</dbReference>
<evidence type="ECO:0000313" key="3">
    <source>
        <dbReference type="Proteomes" id="UP000807504"/>
    </source>
</evidence>